<evidence type="ECO:0000313" key="1">
    <source>
        <dbReference type="EMBL" id="DAD39846.1"/>
    </source>
</evidence>
<comment type="caution">
    <text evidence="1">The sequence shown here is derived from an EMBL/GenBank/DDBJ whole genome shotgun (WGS) entry which is preliminary data.</text>
</comment>
<protein>
    <submittedName>
        <fullName evidence="1">Uncharacterized protein</fullName>
    </submittedName>
</protein>
<sequence>MKMDQKITEFRLSERQIESWKTQNRFLVPHIKRGGRIKRQILASLLQNLKLLVTYILHLLPCNREQT</sequence>
<dbReference type="EMBL" id="DUZY01000005">
    <property type="protein sequence ID" value="DAD39846.1"/>
    <property type="molecule type" value="Genomic_DNA"/>
</dbReference>
<dbReference type="AlphaFoldDB" id="A0A822Z9Y5"/>
<proteinExistence type="predicted"/>
<gene>
    <name evidence="1" type="ORF">HUJ06_014169</name>
</gene>
<evidence type="ECO:0000313" key="2">
    <source>
        <dbReference type="Proteomes" id="UP000607653"/>
    </source>
</evidence>
<reference evidence="1 2" key="1">
    <citation type="journal article" date="2020" name="Mol. Biol. Evol.">
        <title>Distinct Expression and Methylation Patterns for Genes with Different Fates following a Single Whole-Genome Duplication in Flowering Plants.</title>
        <authorList>
            <person name="Shi T."/>
            <person name="Rahmani R.S."/>
            <person name="Gugger P.F."/>
            <person name="Wang M."/>
            <person name="Li H."/>
            <person name="Zhang Y."/>
            <person name="Li Z."/>
            <person name="Wang Q."/>
            <person name="Van de Peer Y."/>
            <person name="Marchal K."/>
            <person name="Chen J."/>
        </authorList>
    </citation>
    <scope>NUCLEOTIDE SEQUENCE [LARGE SCALE GENOMIC DNA]</scope>
    <source>
        <tissue evidence="1">Leaf</tissue>
    </source>
</reference>
<dbReference type="Proteomes" id="UP000607653">
    <property type="component" value="Unassembled WGS sequence"/>
</dbReference>
<organism evidence="1 2">
    <name type="scientific">Nelumbo nucifera</name>
    <name type="common">Sacred lotus</name>
    <dbReference type="NCBI Taxonomy" id="4432"/>
    <lineage>
        <taxon>Eukaryota</taxon>
        <taxon>Viridiplantae</taxon>
        <taxon>Streptophyta</taxon>
        <taxon>Embryophyta</taxon>
        <taxon>Tracheophyta</taxon>
        <taxon>Spermatophyta</taxon>
        <taxon>Magnoliopsida</taxon>
        <taxon>Proteales</taxon>
        <taxon>Nelumbonaceae</taxon>
        <taxon>Nelumbo</taxon>
    </lineage>
</organism>
<keyword evidence="2" id="KW-1185">Reference proteome</keyword>
<name>A0A822Z9Y5_NELNU</name>
<accession>A0A822Z9Y5</accession>